<name>A0A7X0EU29_9PSED</name>
<organism evidence="3 4">
    <name type="scientific">Pseudomonas fluvialis</name>
    <dbReference type="NCBI Taxonomy" id="1793966"/>
    <lineage>
        <taxon>Bacteria</taxon>
        <taxon>Pseudomonadati</taxon>
        <taxon>Pseudomonadota</taxon>
        <taxon>Gammaproteobacteria</taxon>
        <taxon>Pseudomonadales</taxon>
        <taxon>Pseudomonadaceae</taxon>
        <taxon>Pseudomonas</taxon>
    </lineage>
</organism>
<protein>
    <recommendedName>
        <fullName evidence="5">Lipase</fullName>
    </recommendedName>
</protein>
<keyword evidence="2" id="KW-0812">Transmembrane</keyword>
<dbReference type="AlphaFoldDB" id="A0A7X0EU29"/>
<reference evidence="3 4" key="1">
    <citation type="submission" date="2020-08" db="EMBL/GenBank/DDBJ databases">
        <title>Functional genomics of gut bacteria from endangered species of beetles.</title>
        <authorList>
            <person name="Carlos-Shanley C."/>
        </authorList>
    </citation>
    <scope>NUCLEOTIDE SEQUENCE [LARGE SCALE GENOMIC DNA]</scope>
    <source>
        <strain evidence="3 4">S00202</strain>
    </source>
</reference>
<dbReference type="RefSeq" id="WP_184682687.1">
    <property type="nucleotide sequence ID" value="NZ_JACHLL010000003.1"/>
</dbReference>
<feature type="region of interest" description="Disordered" evidence="1">
    <location>
        <begin position="95"/>
        <end position="115"/>
    </location>
</feature>
<accession>A0A7X0EU29</accession>
<keyword evidence="4" id="KW-1185">Reference proteome</keyword>
<gene>
    <name evidence="3" type="ORF">HNP49_001887</name>
</gene>
<dbReference type="Proteomes" id="UP000557193">
    <property type="component" value="Unassembled WGS sequence"/>
</dbReference>
<feature type="transmembrane region" description="Helical" evidence="2">
    <location>
        <begin position="17"/>
        <end position="40"/>
    </location>
</feature>
<keyword evidence="2" id="KW-1133">Transmembrane helix</keyword>
<evidence type="ECO:0000256" key="1">
    <source>
        <dbReference type="SAM" id="MobiDB-lite"/>
    </source>
</evidence>
<proteinExistence type="predicted"/>
<evidence type="ECO:0000256" key="2">
    <source>
        <dbReference type="SAM" id="Phobius"/>
    </source>
</evidence>
<evidence type="ECO:0008006" key="5">
    <source>
        <dbReference type="Google" id="ProtNLM"/>
    </source>
</evidence>
<evidence type="ECO:0000313" key="4">
    <source>
        <dbReference type="Proteomes" id="UP000557193"/>
    </source>
</evidence>
<keyword evidence="2" id="KW-0472">Membrane</keyword>
<comment type="caution">
    <text evidence="3">The sequence shown here is derived from an EMBL/GenBank/DDBJ whole genome shotgun (WGS) entry which is preliminary data.</text>
</comment>
<sequence length="115" mass="12829">MSEPEKQLERESMGLRIVWMLVFVVVWQLAEILLGAVVLLQLGYRIFYGAPSAALLGFGDSLSQYLAQIGRFGTFNSDEKPWPFADWPVPAAPQGEAPHVIEPAPHPVRDEEPKL</sequence>
<dbReference type="Pfam" id="PF14333">
    <property type="entry name" value="DUF4389"/>
    <property type="match status" value="1"/>
</dbReference>
<evidence type="ECO:0000313" key="3">
    <source>
        <dbReference type="EMBL" id="MBB6341719.1"/>
    </source>
</evidence>
<dbReference type="InterPro" id="IPR025498">
    <property type="entry name" value="DUF4389"/>
</dbReference>
<dbReference type="EMBL" id="JACHLL010000003">
    <property type="protein sequence ID" value="MBB6341719.1"/>
    <property type="molecule type" value="Genomic_DNA"/>
</dbReference>